<reference evidence="1" key="1">
    <citation type="submission" date="2023-03" db="EMBL/GenBank/DDBJ databases">
        <title>Massive genome expansion in bonnet fungi (Mycena s.s.) driven by repeated elements and novel gene families across ecological guilds.</title>
        <authorList>
            <consortium name="Lawrence Berkeley National Laboratory"/>
            <person name="Harder C.B."/>
            <person name="Miyauchi S."/>
            <person name="Viragh M."/>
            <person name="Kuo A."/>
            <person name="Thoen E."/>
            <person name="Andreopoulos B."/>
            <person name="Lu D."/>
            <person name="Skrede I."/>
            <person name="Drula E."/>
            <person name="Henrissat B."/>
            <person name="Morin E."/>
            <person name="Kohler A."/>
            <person name="Barry K."/>
            <person name="LaButti K."/>
            <person name="Morin E."/>
            <person name="Salamov A."/>
            <person name="Lipzen A."/>
            <person name="Mereny Z."/>
            <person name="Hegedus B."/>
            <person name="Baldrian P."/>
            <person name="Stursova M."/>
            <person name="Weitz H."/>
            <person name="Taylor A."/>
            <person name="Grigoriev I.V."/>
            <person name="Nagy L.G."/>
            <person name="Martin F."/>
            <person name="Kauserud H."/>
        </authorList>
    </citation>
    <scope>NUCLEOTIDE SEQUENCE</scope>
    <source>
        <strain evidence="1">9284</strain>
    </source>
</reference>
<dbReference type="Proteomes" id="UP001221142">
    <property type="component" value="Unassembled WGS sequence"/>
</dbReference>
<organism evidence="1 2">
    <name type="scientific">Roridomyces roridus</name>
    <dbReference type="NCBI Taxonomy" id="1738132"/>
    <lineage>
        <taxon>Eukaryota</taxon>
        <taxon>Fungi</taxon>
        <taxon>Dikarya</taxon>
        <taxon>Basidiomycota</taxon>
        <taxon>Agaricomycotina</taxon>
        <taxon>Agaricomycetes</taxon>
        <taxon>Agaricomycetidae</taxon>
        <taxon>Agaricales</taxon>
        <taxon>Marasmiineae</taxon>
        <taxon>Mycenaceae</taxon>
        <taxon>Roridomyces</taxon>
    </lineage>
</organism>
<dbReference type="InterPro" id="IPR008949">
    <property type="entry name" value="Isoprenoid_synthase_dom_sf"/>
</dbReference>
<dbReference type="AlphaFoldDB" id="A0AAD7BEK0"/>
<sequence>MSPNPTSCIKWLPNANVQGGLPSHPGDAISATVLESGQDIIQMEPRGTARGWPCAIFPLAAHPDITAYVQALPDMDKQICVINDILSMLSLPRFYKEELVGEETNYVFSRAKVEDKDPKQVLVEMVDEAAALHRSIGATLRGHSEALAAWATFQNGYIAWHLFVDRYKLGTDLGFVW</sequence>
<protein>
    <recommendedName>
        <fullName evidence="3">Terpenoid synthase</fullName>
    </recommendedName>
</protein>
<dbReference type="Gene3D" id="1.10.600.10">
    <property type="entry name" value="Farnesyl Diphosphate Synthase"/>
    <property type="match status" value="1"/>
</dbReference>
<dbReference type="SUPFAM" id="SSF48576">
    <property type="entry name" value="Terpenoid synthases"/>
    <property type="match status" value="1"/>
</dbReference>
<keyword evidence="2" id="KW-1185">Reference proteome</keyword>
<gene>
    <name evidence="1" type="ORF">FB45DRAFT_872150</name>
</gene>
<accession>A0AAD7BEK0</accession>
<proteinExistence type="predicted"/>
<name>A0AAD7BEK0_9AGAR</name>
<evidence type="ECO:0000313" key="1">
    <source>
        <dbReference type="EMBL" id="KAJ7618762.1"/>
    </source>
</evidence>
<evidence type="ECO:0000313" key="2">
    <source>
        <dbReference type="Proteomes" id="UP001221142"/>
    </source>
</evidence>
<dbReference type="EMBL" id="JARKIF010000019">
    <property type="protein sequence ID" value="KAJ7618762.1"/>
    <property type="molecule type" value="Genomic_DNA"/>
</dbReference>
<evidence type="ECO:0008006" key="3">
    <source>
        <dbReference type="Google" id="ProtNLM"/>
    </source>
</evidence>
<comment type="caution">
    <text evidence="1">The sequence shown here is derived from an EMBL/GenBank/DDBJ whole genome shotgun (WGS) entry which is preliminary data.</text>
</comment>